<proteinExistence type="predicted"/>
<dbReference type="Proteomes" id="UP000886998">
    <property type="component" value="Unassembled WGS sequence"/>
</dbReference>
<gene>
    <name evidence="1" type="ORF">TNIN_487801</name>
</gene>
<organism evidence="1 2">
    <name type="scientific">Trichonephila inaurata madagascariensis</name>
    <dbReference type="NCBI Taxonomy" id="2747483"/>
    <lineage>
        <taxon>Eukaryota</taxon>
        <taxon>Metazoa</taxon>
        <taxon>Ecdysozoa</taxon>
        <taxon>Arthropoda</taxon>
        <taxon>Chelicerata</taxon>
        <taxon>Arachnida</taxon>
        <taxon>Araneae</taxon>
        <taxon>Araneomorphae</taxon>
        <taxon>Entelegynae</taxon>
        <taxon>Araneoidea</taxon>
        <taxon>Nephilidae</taxon>
        <taxon>Trichonephila</taxon>
        <taxon>Trichonephila inaurata</taxon>
    </lineage>
</organism>
<accession>A0A8X6WVD2</accession>
<name>A0A8X6WVD2_9ARAC</name>
<dbReference type="AlphaFoldDB" id="A0A8X6WVD2"/>
<evidence type="ECO:0000313" key="1">
    <source>
        <dbReference type="EMBL" id="GFY42127.1"/>
    </source>
</evidence>
<sequence length="111" mass="13198">MRNVLVRRYHHQDLFLKKKPREPVPRSLNSRQLEMRYWTWRHILPCFLQNSSNITLVNNSAIPSLDKGCRPVSIQETSPPQPWMSCYPEVGYIKKTNKGGTPMVRQRSYWQ</sequence>
<protein>
    <submittedName>
        <fullName evidence="1">Uncharacterized protein</fullName>
    </submittedName>
</protein>
<evidence type="ECO:0000313" key="2">
    <source>
        <dbReference type="Proteomes" id="UP000886998"/>
    </source>
</evidence>
<dbReference type="EMBL" id="BMAV01002902">
    <property type="protein sequence ID" value="GFY42127.1"/>
    <property type="molecule type" value="Genomic_DNA"/>
</dbReference>
<reference evidence="1" key="1">
    <citation type="submission" date="2020-08" db="EMBL/GenBank/DDBJ databases">
        <title>Multicomponent nature underlies the extraordinary mechanical properties of spider dragline silk.</title>
        <authorList>
            <person name="Kono N."/>
            <person name="Nakamura H."/>
            <person name="Mori M."/>
            <person name="Yoshida Y."/>
            <person name="Ohtoshi R."/>
            <person name="Malay A.D."/>
            <person name="Moran D.A.P."/>
            <person name="Tomita M."/>
            <person name="Numata K."/>
            <person name="Arakawa K."/>
        </authorList>
    </citation>
    <scope>NUCLEOTIDE SEQUENCE</scope>
</reference>
<comment type="caution">
    <text evidence="1">The sequence shown here is derived from an EMBL/GenBank/DDBJ whole genome shotgun (WGS) entry which is preliminary data.</text>
</comment>
<keyword evidence="2" id="KW-1185">Reference proteome</keyword>